<protein>
    <submittedName>
        <fullName evidence="2">Uncharacterized protein</fullName>
    </submittedName>
</protein>
<dbReference type="EMBL" id="JAIWYP010000002">
    <property type="protein sequence ID" value="KAH3860329.1"/>
    <property type="molecule type" value="Genomic_DNA"/>
</dbReference>
<dbReference type="AlphaFoldDB" id="A0A9D4LLY7"/>
<comment type="caution">
    <text evidence="2">The sequence shown here is derived from an EMBL/GenBank/DDBJ whole genome shotgun (WGS) entry which is preliminary data.</text>
</comment>
<organism evidence="2 3">
    <name type="scientific">Dreissena polymorpha</name>
    <name type="common">Zebra mussel</name>
    <name type="synonym">Mytilus polymorpha</name>
    <dbReference type="NCBI Taxonomy" id="45954"/>
    <lineage>
        <taxon>Eukaryota</taxon>
        <taxon>Metazoa</taxon>
        <taxon>Spiralia</taxon>
        <taxon>Lophotrochozoa</taxon>
        <taxon>Mollusca</taxon>
        <taxon>Bivalvia</taxon>
        <taxon>Autobranchia</taxon>
        <taxon>Heteroconchia</taxon>
        <taxon>Euheterodonta</taxon>
        <taxon>Imparidentia</taxon>
        <taxon>Neoheterodontei</taxon>
        <taxon>Myida</taxon>
        <taxon>Dreissenoidea</taxon>
        <taxon>Dreissenidae</taxon>
        <taxon>Dreissena</taxon>
    </lineage>
</organism>
<evidence type="ECO:0000313" key="3">
    <source>
        <dbReference type="Proteomes" id="UP000828390"/>
    </source>
</evidence>
<keyword evidence="3" id="KW-1185">Reference proteome</keyword>
<reference evidence="2" key="2">
    <citation type="submission" date="2020-11" db="EMBL/GenBank/DDBJ databases">
        <authorList>
            <person name="McCartney M.A."/>
            <person name="Auch B."/>
            <person name="Kono T."/>
            <person name="Mallez S."/>
            <person name="Becker A."/>
            <person name="Gohl D.M."/>
            <person name="Silverstein K.A.T."/>
            <person name="Koren S."/>
            <person name="Bechman K.B."/>
            <person name="Herman A."/>
            <person name="Abrahante J.E."/>
            <person name="Garbe J."/>
        </authorList>
    </citation>
    <scope>NUCLEOTIDE SEQUENCE</scope>
    <source>
        <strain evidence="2">Duluth1</strain>
        <tissue evidence="2">Whole animal</tissue>
    </source>
</reference>
<feature type="region of interest" description="Disordered" evidence="1">
    <location>
        <begin position="30"/>
        <end position="76"/>
    </location>
</feature>
<evidence type="ECO:0000313" key="2">
    <source>
        <dbReference type="EMBL" id="KAH3860329.1"/>
    </source>
</evidence>
<dbReference type="Proteomes" id="UP000828390">
    <property type="component" value="Unassembled WGS sequence"/>
</dbReference>
<feature type="compositionally biased region" description="Low complexity" evidence="1">
    <location>
        <begin position="47"/>
        <end position="66"/>
    </location>
</feature>
<name>A0A9D4LLY7_DREPO</name>
<reference evidence="2" key="1">
    <citation type="journal article" date="2019" name="bioRxiv">
        <title>The Genome of the Zebra Mussel, Dreissena polymorpha: A Resource for Invasive Species Research.</title>
        <authorList>
            <person name="McCartney M.A."/>
            <person name="Auch B."/>
            <person name="Kono T."/>
            <person name="Mallez S."/>
            <person name="Zhang Y."/>
            <person name="Obille A."/>
            <person name="Becker A."/>
            <person name="Abrahante J.E."/>
            <person name="Garbe J."/>
            <person name="Badalamenti J.P."/>
            <person name="Herman A."/>
            <person name="Mangelson H."/>
            <person name="Liachko I."/>
            <person name="Sullivan S."/>
            <person name="Sone E.D."/>
            <person name="Koren S."/>
            <person name="Silverstein K.A.T."/>
            <person name="Beckman K.B."/>
            <person name="Gohl D.M."/>
        </authorList>
    </citation>
    <scope>NUCLEOTIDE SEQUENCE</scope>
    <source>
        <strain evidence="2">Duluth1</strain>
        <tissue evidence="2">Whole animal</tissue>
    </source>
</reference>
<sequence>MYPCVPNPCSSGKTCAHTNISPFYVCEAPHTTQSTTRPTDPPTTKEPSTSRTTHPSTTEAASTSSPVPTPTPPQSDCSEFNITLHRCLDNSACSIPNVLKVICPDPQEAKYCPTKCGCCLNPLIG</sequence>
<proteinExistence type="predicted"/>
<accession>A0A9D4LLY7</accession>
<evidence type="ECO:0000256" key="1">
    <source>
        <dbReference type="SAM" id="MobiDB-lite"/>
    </source>
</evidence>
<gene>
    <name evidence="2" type="ORF">DPMN_023227</name>
</gene>